<protein>
    <submittedName>
        <fullName evidence="2">Uncharacterized protein</fullName>
    </submittedName>
</protein>
<dbReference type="EMBL" id="CADCTB010000186">
    <property type="protein sequence ID" value="CAA9266212.1"/>
    <property type="molecule type" value="Genomic_DNA"/>
</dbReference>
<gene>
    <name evidence="2" type="ORF">AVDCRST_MAG10-3021</name>
</gene>
<dbReference type="PROSITE" id="PS51257">
    <property type="entry name" value="PROKAR_LIPOPROTEIN"/>
    <property type="match status" value="1"/>
</dbReference>
<proteinExistence type="predicted"/>
<evidence type="ECO:0000313" key="2">
    <source>
        <dbReference type="EMBL" id="CAA9266212.1"/>
    </source>
</evidence>
<name>A0A6J4J3R1_9ACTN</name>
<sequence>MGSDVARFVTEETGTPGLGGLGVPGSPTGLSCPRCGGVLGEKSQEGQVQLECRVGHVLPLDALVDAKAADVEDALWAAVRALEEKAALGRRMCERARHSDDVEAARRHERVSMAATRRAKVVRDILASHEQDLSPASGE</sequence>
<organism evidence="2">
    <name type="scientific">uncultured Acidimicrobiales bacterium</name>
    <dbReference type="NCBI Taxonomy" id="310071"/>
    <lineage>
        <taxon>Bacteria</taxon>
        <taxon>Bacillati</taxon>
        <taxon>Actinomycetota</taxon>
        <taxon>Acidimicrobiia</taxon>
        <taxon>Acidimicrobiales</taxon>
        <taxon>environmental samples</taxon>
    </lineage>
</organism>
<reference evidence="2" key="1">
    <citation type="submission" date="2020-02" db="EMBL/GenBank/DDBJ databases">
        <authorList>
            <person name="Meier V. D."/>
        </authorList>
    </citation>
    <scope>NUCLEOTIDE SEQUENCE</scope>
    <source>
        <strain evidence="2">AVDCRST_MAG10</strain>
    </source>
</reference>
<evidence type="ECO:0000256" key="1">
    <source>
        <dbReference type="SAM" id="MobiDB-lite"/>
    </source>
</evidence>
<accession>A0A6J4J3R1</accession>
<dbReference type="AlphaFoldDB" id="A0A6J4J3R1"/>
<feature type="region of interest" description="Disordered" evidence="1">
    <location>
        <begin position="1"/>
        <end position="26"/>
    </location>
</feature>